<organism evidence="1 2">
    <name type="scientific">Plasmopara halstedii</name>
    <name type="common">Downy mildew of sunflower</name>
    <dbReference type="NCBI Taxonomy" id="4781"/>
    <lineage>
        <taxon>Eukaryota</taxon>
        <taxon>Sar</taxon>
        <taxon>Stramenopiles</taxon>
        <taxon>Oomycota</taxon>
        <taxon>Peronosporomycetes</taxon>
        <taxon>Peronosporales</taxon>
        <taxon>Peronosporaceae</taxon>
        <taxon>Plasmopara</taxon>
    </lineage>
</organism>
<evidence type="ECO:0000313" key="1">
    <source>
        <dbReference type="EMBL" id="CEG44510.1"/>
    </source>
</evidence>
<name>A0A0P1AUE7_PLAHL</name>
<reference evidence="2" key="1">
    <citation type="submission" date="2014-09" db="EMBL/GenBank/DDBJ databases">
        <authorList>
            <person name="Sharma Rahul"/>
            <person name="Thines Marco"/>
        </authorList>
    </citation>
    <scope>NUCLEOTIDE SEQUENCE [LARGE SCALE GENOMIC DNA]</scope>
</reference>
<sequence>MSFTYFGIRLEATLVYKSTNASQIEAQMAVTQYERLCYIAHDCSASQWK</sequence>
<dbReference type="EMBL" id="CCYD01001204">
    <property type="protein sequence ID" value="CEG44510.1"/>
    <property type="molecule type" value="Genomic_DNA"/>
</dbReference>
<protein>
    <submittedName>
        <fullName evidence="1">Uncharacterized protein</fullName>
    </submittedName>
</protein>
<proteinExistence type="predicted"/>
<keyword evidence="2" id="KW-1185">Reference proteome</keyword>
<accession>A0A0P1AUE7</accession>
<dbReference type="Proteomes" id="UP000054928">
    <property type="component" value="Unassembled WGS sequence"/>
</dbReference>
<dbReference type="RefSeq" id="XP_024580879.1">
    <property type="nucleotide sequence ID" value="XM_024730620.1"/>
</dbReference>
<dbReference type="GeneID" id="36395924"/>
<dbReference type="AlphaFoldDB" id="A0A0P1AUE7"/>
<evidence type="ECO:0000313" key="2">
    <source>
        <dbReference type="Proteomes" id="UP000054928"/>
    </source>
</evidence>